<dbReference type="Proteomes" id="UP000054097">
    <property type="component" value="Unassembled WGS sequence"/>
</dbReference>
<dbReference type="HOGENOM" id="CLU_1563822_0_0_1"/>
<protein>
    <submittedName>
        <fullName evidence="1">Uncharacterized protein</fullName>
    </submittedName>
</protein>
<organism evidence="1 2">
    <name type="scientific">Serendipita vermifera MAFF 305830</name>
    <dbReference type="NCBI Taxonomy" id="933852"/>
    <lineage>
        <taxon>Eukaryota</taxon>
        <taxon>Fungi</taxon>
        <taxon>Dikarya</taxon>
        <taxon>Basidiomycota</taxon>
        <taxon>Agaricomycotina</taxon>
        <taxon>Agaricomycetes</taxon>
        <taxon>Sebacinales</taxon>
        <taxon>Serendipitaceae</taxon>
        <taxon>Serendipita</taxon>
    </lineage>
</organism>
<evidence type="ECO:0000313" key="2">
    <source>
        <dbReference type="Proteomes" id="UP000054097"/>
    </source>
</evidence>
<sequence>MAYVEQLERYDPNLRQEMADEFNRCVFRARSNGSDTDAWDGVSAIFHETNQSRDLFHWEKIESGKALLESKKQNKVLEDKDVQSELKNNYLRCIIKRQCQEIQELKRTIETTKENSLAERLAQMELAITSVMGHLPDVRTAVDTGVAQQTLEVERQQKFRDDWYQHRRLTD</sequence>
<evidence type="ECO:0000313" key="1">
    <source>
        <dbReference type="EMBL" id="KIM26538.1"/>
    </source>
</evidence>
<reference evidence="2" key="2">
    <citation type="submission" date="2015-01" db="EMBL/GenBank/DDBJ databases">
        <title>Evolutionary Origins and Diversification of the Mycorrhizal Mutualists.</title>
        <authorList>
            <consortium name="DOE Joint Genome Institute"/>
            <consortium name="Mycorrhizal Genomics Consortium"/>
            <person name="Kohler A."/>
            <person name="Kuo A."/>
            <person name="Nagy L.G."/>
            <person name="Floudas D."/>
            <person name="Copeland A."/>
            <person name="Barry K.W."/>
            <person name="Cichocki N."/>
            <person name="Veneault-Fourrey C."/>
            <person name="LaButti K."/>
            <person name="Lindquist E.A."/>
            <person name="Lipzen A."/>
            <person name="Lundell T."/>
            <person name="Morin E."/>
            <person name="Murat C."/>
            <person name="Riley R."/>
            <person name="Ohm R."/>
            <person name="Sun H."/>
            <person name="Tunlid A."/>
            <person name="Henrissat B."/>
            <person name="Grigoriev I.V."/>
            <person name="Hibbett D.S."/>
            <person name="Martin F."/>
        </authorList>
    </citation>
    <scope>NUCLEOTIDE SEQUENCE [LARGE SCALE GENOMIC DNA]</scope>
    <source>
        <strain evidence="2">MAFF 305830</strain>
    </source>
</reference>
<dbReference type="EMBL" id="KN824305">
    <property type="protein sequence ID" value="KIM26538.1"/>
    <property type="molecule type" value="Genomic_DNA"/>
</dbReference>
<keyword evidence="2" id="KW-1185">Reference proteome</keyword>
<proteinExistence type="predicted"/>
<accession>A0A0C2WJN6</accession>
<reference evidence="1 2" key="1">
    <citation type="submission" date="2014-04" db="EMBL/GenBank/DDBJ databases">
        <authorList>
            <consortium name="DOE Joint Genome Institute"/>
            <person name="Kuo A."/>
            <person name="Zuccaro A."/>
            <person name="Kohler A."/>
            <person name="Nagy L.G."/>
            <person name="Floudas D."/>
            <person name="Copeland A."/>
            <person name="Barry K.W."/>
            <person name="Cichocki N."/>
            <person name="Veneault-Fourrey C."/>
            <person name="LaButti K."/>
            <person name="Lindquist E.A."/>
            <person name="Lipzen A."/>
            <person name="Lundell T."/>
            <person name="Morin E."/>
            <person name="Murat C."/>
            <person name="Sun H."/>
            <person name="Tunlid A."/>
            <person name="Henrissat B."/>
            <person name="Grigoriev I.V."/>
            <person name="Hibbett D.S."/>
            <person name="Martin F."/>
            <person name="Nordberg H.P."/>
            <person name="Cantor M.N."/>
            <person name="Hua S.X."/>
        </authorList>
    </citation>
    <scope>NUCLEOTIDE SEQUENCE [LARGE SCALE GENOMIC DNA]</scope>
    <source>
        <strain evidence="1 2">MAFF 305830</strain>
    </source>
</reference>
<name>A0A0C2WJN6_SERVB</name>
<gene>
    <name evidence="1" type="ORF">M408DRAFT_330508</name>
</gene>
<dbReference type="AlphaFoldDB" id="A0A0C2WJN6"/>